<feature type="compositionally biased region" description="Basic and acidic residues" evidence="2">
    <location>
        <begin position="862"/>
        <end position="871"/>
    </location>
</feature>
<dbReference type="OrthoDB" id="10550622at2759"/>
<feature type="compositionally biased region" description="Low complexity" evidence="2">
    <location>
        <begin position="876"/>
        <end position="893"/>
    </location>
</feature>
<feature type="compositionally biased region" description="Basic and acidic residues" evidence="2">
    <location>
        <begin position="1130"/>
        <end position="1140"/>
    </location>
</feature>
<proteinExistence type="predicted"/>
<evidence type="ECO:0000256" key="2">
    <source>
        <dbReference type="SAM" id="MobiDB-lite"/>
    </source>
</evidence>
<evidence type="ECO:0000256" key="1">
    <source>
        <dbReference type="SAM" id="Coils"/>
    </source>
</evidence>
<feature type="region of interest" description="Disordered" evidence="2">
    <location>
        <begin position="796"/>
        <end position="1209"/>
    </location>
</feature>
<feature type="domain" description="C2H2-type" evidence="3">
    <location>
        <begin position="34"/>
        <end position="56"/>
    </location>
</feature>
<keyword evidence="1" id="KW-0175">Coiled coil</keyword>
<dbReference type="PROSITE" id="PS00028">
    <property type="entry name" value="ZINC_FINGER_C2H2_1"/>
    <property type="match status" value="1"/>
</dbReference>
<feature type="compositionally biased region" description="Basic and acidic residues" evidence="2">
    <location>
        <begin position="1168"/>
        <end position="1178"/>
    </location>
</feature>
<dbReference type="InterPro" id="IPR013087">
    <property type="entry name" value="Znf_C2H2_type"/>
</dbReference>
<feature type="compositionally biased region" description="Basic residues" evidence="2">
    <location>
        <begin position="1110"/>
        <end position="1120"/>
    </location>
</feature>
<reference evidence="5" key="2">
    <citation type="submission" date="2024-04" db="EMBL/GenBank/DDBJ databases">
        <authorList>
            <person name="Chen Y."/>
            <person name="Shah S."/>
            <person name="Dougan E. K."/>
            <person name="Thang M."/>
            <person name="Chan C."/>
        </authorList>
    </citation>
    <scope>NUCLEOTIDE SEQUENCE [LARGE SCALE GENOMIC DNA]</scope>
</reference>
<feature type="compositionally biased region" description="Basic and acidic residues" evidence="2">
    <location>
        <begin position="1027"/>
        <end position="1042"/>
    </location>
</feature>
<evidence type="ECO:0000313" key="6">
    <source>
        <dbReference type="Proteomes" id="UP001152797"/>
    </source>
</evidence>
<feature type="non-terminal residue" evidence="4">
    <location>
        <position position="1"/>
    </location>
</feature>
<comment type="caution">
    <text evidence="4">The sequence shown here is derived from an EMBL/GenBank/DDBJ whole genome shotgun (WGS) entry which is preliminary data.</text>
</comment>
<dbReference type="EMBL" id="CAMXCT020003558">
    <property type="protein sequence ID" value="CAL1158463.1"/>
    <property type="molecule type" value="Genomic_DNA"/>
</dbReference>
<evidence type="ECO:0000259" key="3">
    <source>
        <dbReference type="PROSITE" id="PS00028"/>
    </source>
</evidence>
<sequence>MGDAAGAAEPNEGVEALAVAKSHCGPAPCEADMCNCCVCGAQFNEANRSGTHFKDHCNQCSLDLRNIRKACGDDLVEDDDEDTTSGKKVTIKAWMNHLQKNNLQEYREVFGRFKKQTSGVSGRGKKKVEVTGGSILQFKEADEHRQRTRQSANFEPMTMSRYCQYFTGQEVCPEDRLTDAEAKLAWVRDRTSGDFDKEQMKFLNRKTGEWEAREVLWIKKEISRSKEEIADKVKSAEVIEKTTDVNKKTVAAAKARLGGFLKFDADDQFFEKSKATLVDVDDETDFVSSGNGAKGKAKIKMEVEKKKKKDTKCDIPTLKLRTSSRLLPHMRFLSTALKDAHVKYESFKTTFASIYDIFEKVTELGILHEDSVEIHKYADSDQLGLIKLLFSVERRFGLVQTISLGSKEEGLYWLPEFDVDDCKDKKLRDFQVLLASDTYLQENAPSVQPYKYFEQFDTSIAPMTTKSEITEAWENAATAVKHTKAVIASFRKSMKDMESTKSSLDKARQRFEDQREKLNKDTGAGRLAGRTNLNALQLSETDYPIIRGFKIFAGKREMPIYKNTPTMQFNHPFVLRKGRTVTSALQKEDDTKKMLSQMQEEFQKKLETGKKARETALLVPNGDDEISTCEKIIEKLKAYLPTGWESMLEDSKALSEIAGDDPGLITASKDLLAMAFQGGVKGTTSLGTENHGIGTWRVQLSGGRLIAMANVNECLQHFRTTNINEAKQCLSQMDASTMPDALALPSLYFVYLRTGDCLLTPSGVLMVDKVVGDHSIALRINMLLPSEEGARGIKTVASQTSQDDDDEIDNPLPLEDQVDGEIVRPLDDKAANGGKVDKEDKTKGDKTEEGTVPHVEVPAAPSDDKDKEGKTNDSVPTVPETPAPAAASAAEEPAPTEKETLEDTMAVQADTTKAPAPAAASAAEEPAPTEKETLEDTMAVQADMTKAVHDAPTAAPSVETLPEKAAVTAPAPSSTPASDVELTAEPNDKNDKEEDHEESLEPTSSKRQKIASPEKRSEPGTRTTSKGRKEASKPSEADDVKSPPKKKRKEKAEKGSKDAKREFQNPKTNHKAKVEIEGQLSMSAGLVVGGPARSANPKRKASAKVLARPAAKRVKRPKKRHDNDGDNEEQNEKVSGDDASKVGASAAAATSSSSSSSSSTSNDDEDDHDAKKDAHSDTDENDEKPGPSSISGPAPVNCTLKADDSESDDDLDLELHTTVQAGATRSLKDVFQHHFHTIDRIHQCFGTETLQNMSKNVGNLRVASLYSGLGGAELSCALVHKALEKEATVPPDSIISDLKKFVSPECIEALEKTVEDAKSQMMSDREKKNNDDTDDAKSKSKGGDKDQKKKEKQKKPSLSDLKKVAANLVKSLLSVIEKNGGVKDVIYVSLNDLFKGRNLEDEVISLLMAGSTCKDWSSVGKMRGFFGLHTIAFVLMVAVVRKLRHDYKLAYDFDNHFFRLKRLVSPDVDCGIFAIAEEQEELLTCQGIPVHNSTLTYAGFVSEDASRSNDQDQQHLLTFKDVGAAAIRKMAGNTFNL</sequence>
<accession>A0A9P1D9N2</accession>
<feature type="compositionally biased region" description="Basic and acidic residues" evidence="2">
    <location>
        <begin position="1050"/>
        <end position="1064"/>
    </location>
</feature>
<protein>
    <recommendedName>
        <fullName evidence="3">C2H2-type domain-containing protein</fullName>
    </recommendedName>
</protein>
<reference evidence="4" key="1">
    <citation type="submission" date="2022-10" db="EMBL/GenBank/DDBJ databases">
        <authorList>
            <person name="Chen Y."/>
            <person name="Dougan E. K."/>
            <person name="Chan C."/>
            <person name="Rhodes N."/>
            <person name="Thang M."/>
        </authorList>
    </citation>
    <scope>NUCLEOTIDE SEQUENCE</scope>
</reference>
<keyword evidence="6" id="KW-1185">Reference proteome</keyword>
<dbReference type="Proteomes" id="UP001152797">
    <property type="component" value="Unassembled WGS sequence"/>
</dbReference>
<dbReference type="EMBL" id="CAMXCT010003558">
    <property type="protein sequence ID" value="CAI4005088.1"/>
    <property type="molecule type" value="Genomic_DNA"/>
</dbReference>
<evidence type="ECO:0000313" key="5">
    <source>
        <dbReference type="EMBL" id="CAL1158463.1"/>
    </source>
</evidence>
<feature type="compositionally biased region" description="Low complexity" evidence="2">
    <location>
        <begin position="911"/>
        <end position="926"/>
    </location>
</feature>
<feature type="compositionally biased region" description="Basic and acidic residues" evidence="2">
    <location>
        <begin position="1314"/>
        <end position="1349"/>
    </location>
</feature>
<feature type="compositionally biased region" description="Low complexity" evidence="2">
    <location>
        <begin position="965"/>
        <end position="978"/>
    </location>
</feature>
<dbReference type="EMBL" id="CAMXCT030003558">
    <property type="protein sequence ID" value="CAL4792400.1"/>
    <property type="molecule type" value="Genomic_DNA"/>
</dbReference>
<feature type="compositionally biased region" description="Low complexity" evidence="2">
    <location>
        <begin position="1141"/>
        <end position="1161"/>
    </location>
</feature>
<organism evidence="4">
    <name type="scientific">Cladocopium goreaui</name>
    <dbReference type="NCBI Taxonomy" id="2562237"/>
    <lineage>
        <taxon>Eukaryota</taxon>
        <taxon>Sar</taxon>
        <taxon>Alveolata</taxon>
        <taxon>Dinophyceae</taxon>
        <taxon>Suessiales</taxon>
        <taxon>Symbiodiniaceae</taxon>
        <taxon>Cladocopium</taxon>
    </lineage>
</organism>
<feature type="region of interest" description="Disordered" evidence="2">
    <location>
        <begin position="1314"/>
        <end position="1358"/>
    </location>
</feature>
<evidence type="ECO:0000313" key="4">
    <source>
        <dbReference type="EMBL" id="CAI4005088.1"/>
    </source>
</evidence>
<gene>
    <name evidence="4" type="ORF">C1SCF055_LOCUS30843</name>
</gene>
<feature type="coiled-coil region" evidence="1">
    <location>
        <begin position="494"/>
        <end position="521"/>
    </location>
</feature>
<name>A0A9P1D9N2_9DINO</name>
<feature type="compositionally biased region" description="Basic and acidic residues" evidence="2">
    <location>
        <begin position="821"/>
        <end position="851"/>
    </location>
</feature>